<dbReference type="PANTHER" id="PTHR10948">
    <property type="entry name" value="TRANSPOSASE"/>
    <property type="match status" value="1"/>
</dbReference>
<dbReference type="InterPro" id="IPR051917">
    <property type="entry name" value="Transposase-Integrase"/>
</dbReference>
<feature type="region of interest" description="Disordered" evidence="2">
    <location>
        <begin position="216"/>
        <end position="235"/>
    </location>
</feature>
<dbReference type="PROSITE" id="PS50994">
    <property type="entry name" value="INTEGRASE"/>
    <property type="match status" value="1"/>
</dbReference>
<dbReference type="InterPro" id="IPR036397">
    <property type="entry name" value="RNaseH_sf"/>
</dbReference>
<dbReference type="GO" id="GO:0032196">
    <property type="term" value="P:transposition"/>
    <property type="evidence" value="ECO:0007669"/>
    <property type="project" value="TreeGrafter"/>
</dbReference>
<dbReference type="InterPro" id="IPR001584">
    <property type="entry name" value="Integrase_cat-core"/>
</dbReference>
<dbReference type="GO" id="GO:0006310">
    <property type="term" value="P:DNA recombination"/>
    <property type="evidence" value="ECO:0007669"/>
    <property type="project" value="UniProtKB-KW"/>
</dbReference>
<protein>
    <submittedName>
        <fullName evidence="4">IS30 family transposase</fullName>
    </submittedName>
</protein>
<organism evidence="4 5">
    <name type="scientific">Kribbella albertanoniae</name>
    <dbReference type="NCBI Taxonomy" id="1266829"/>
    <lineage>
        <taxon>Bacteria</taxon>
        <taxon>Bacillati</taxon>
        <taxon>Actinomycetota</taxon>
        <taxon>Actinomycetes</taxon>
        <taxon>Propionibacteriales</taxon>
        <taxon>Kribbellaceae</taxon>
        <taxon>Kribbella</taxon>
    </lineage>
</organism>
<evidence type="ECO:0000313" key="5">
    <source>
        <dbReference type="Proteomes" id="UP000295075"/>
    </source>
</evidence>
<feature type="compositionally biased region" description="Basic residues" evidence="2">
    <location>
        <begin position="216"/>
        <end position="225"/>
    </location>
</feature>
<dbReference type="Gene3D" id="3.30.420.10">
    <property type="entry name" value="Ribonuclease H-like superfamily/Ribonuclease H"/>
    <property type="match status" value="1"/>
</dbReference>
<keyword evidence="5" id="KW-1185">Reference proteome</keyword>
<name>A0A4R4PKU1_9ACTN</name>
<dbReference type="NCBIfam" id="NF033563">
    <property type="entry name" value="transpos_IS30"/>
    <property type="match status" value="1"/>
</dbReference>
<sequence length="412" mass="45830">MPVARGYEVRERFLGLVCGGLSLQSASLAAGVSWGTGALWWRASGLMESSMQRGRSGGLAGSVPEGVPGAGETEGARSRRPLTSEDRAVIAVLVRRGLSYGDIGEAIGRDKSVVWREVDRNRSQDGVYWAPVAHRAAHERRRRPKEFKLADPGLCQRIEEWMDAGWSPGLIAAVLRHDHPGDSAEEKMARVSHETIYQALYVQSRGQLRLDLHRQLSLHRPARKPRGSDRHQTRDPYRDAFTISQRPAEAADRAVPGHWEGDLVIGTGNRSAVGTLVERTTRFTILLHLPGQHDADTVAEAMIAQMTNLPDHLRRSLTWDRGRELAGYRRIQLDLNMPVYFCDPHAPWQRGTNENTNRLLRHWLTKGSDLSIHTATDLDRIATTLNQRPRPTLQLKTPAQALAELLANPAAA</sequence>
<dbReference type="GO" id="GO:0004803">
    <property type="term" value="F:transposase activity"/>
    <property type="evidence" value="ECO:0007669"/>
    <property type="project" value="TreeGrafter"/>
</dbReference>
<dbReference type="EMBL" id="SMKA01000182">
    <property type="protein sequence ID" value="TDC22740.1"/>
    <property type="molecule type" value="Genomic_DNA"/>
</dbReference>
<accession>A0A4R4PKU1</accession>
<dbReference type="PANTHER" id="PTHR10948:SF23">
    <property type="entry name" value="TRANSPOSASE INSI FOR INSERTION SEQUENCE ELEMENT IS30A-RELATED"/>
    <property type="match status" value="1"/>
</dbReference>
<dbReference type="SUPFAM" id="SSF53098">
    <property type="entry name" value="Ribonuclease H-like"/>
    <property type="match status" value="1"/>
</dbReference>
<dbReference type="GO" id="GO:0003676">
    <property type="term" value="F:nucleic acid binding"/>
    <property type="evidence" value="ECO:0007669"/>
    <property type="project" value="InterPro"/>
</dbReference>
<dbReference type="GO" id="GO:0005829">
    <property type="term" value="C:cytosol"/>
    <property type="evidence" value="ECO:0007669"/>
    <property type="project" value="TreeGrafter"/>
</dbReference>
<dbReference type="Pfam" id="PF00665">
    <property type="entry name" value="rve"/>
    <property type="match status" value="1"/>
</dbReference>
<evidence type="ECO:0000313" key="4">
    <source>
        <dbReference type="EMBL" id="TDC22740.1"/>
    </source>
</evidence>
<evidence type="ECO:0000256" key="2">
    <source>
        <dbReference type="SAM" id="MobiDB-lite"/>
    </source>
</evidence>
<dbReference type="RefSeq" id="WP_132412474.1">
    <property type="nucleotide sequence ID" value="NZ_SMKA01000182.1"/>
</dbReference>
<reference evidence="4 5" key="1">
    <citation type="submission" date="2019-03" db="EMBL/GenBank/DDBJ databases">
        <title>Draft genome sequences of novel Actinobacteria.</title>
        <authorList>
            <person name="Sahin N."/>
            <person name="Ay H."/>
            <person name="Saygin H."/>
        </authorList>
    </citation>
    <scope>NUCLEOTIDE SEQUENCE [LARGE SCALE GENOMIC DNA]</scope>
    <source>
        <strain evidence="4 5">JCM 30547</strain>
    </source>
</reference>
<feature type="region of interest" description="Disordered" evidence="2">
    <location>
        <begin position="52"/>
        <end position="81"/>
    </location>
</feature>
<keyword evidence="1" id="KW-0233">DNA recombination</keyword>
<evidence type="ECO:0000259" key="3">
    <source>
        <dbReference type="PROSITE" id="PS50994"/>
    </source>
</evidence>
<dbReference type="AlphaFoldDB" id="A0A4R4PKU1"/>
<proteinExistence type="predicted"/>
<gene>
    <name evidence="4" type="ORF">E1261_30090</name>
</gene>
<dbReference type="InterPro" id="IPR053392">
    <property type="entry name" value="Transposase_IS30-like"/>
</dbReference>
<dbReference type="InterPro" id="IPR012337">
    <property type="entry name" value="RNaseH-like_sf"/>
</dbReference>
<dbReference type="Proteomes" id="UP000295075">
    <property type="component" value="Unassembled WGS sequence"/>
</dbReference>
<feature type="compositionally biased region" description="Basic and acidic residues" evidence="2">
    <location>
        <begin position="226"/>
        <end position="235"/>
    </location>
</feature>
<dbReference type="InterPro" id="IPR025246">
    <property type="entry name" value="IS30-like_HTH"/>
</dbReference>
<dbReference type="Pfam" id="PF13936">
    <property type="entry name" value="HTH_38"/>
    <property type="match status" value="1"/>
</dbReference>
<feature type="domain" description="Integrase catalytic" evidence="3">
    <location>
        <begin position="243"/>
        <end position="406"/>
    </location>
</feature>
<comment type="caution">
    <text evidence="4">The sequence shown here is derived from an EMBL/GenBank/DDBJ whole genome shotgun (WGS) entry which is preliminary data.</text>
</comment>
<evidence type="ECO:0000256" key="1">
    <source>
        <dbReference type="ARBA" id="ARBA00023172"/>
    </source>
</evidence>
<dbReference type="OrthoDB" id="9803231at2"/>
<dbReference type="GO" id="GO:0015074">
    <property type="term" value="P:DNA integration"/>
    <property type="evidence" value="ECO:0007669"/>
    <property type="project" value="InterPro"/>
</dbReference>